<evidence type="ECO:0000256" key="1">
    <source>
        <dbReference type="ARBA" id="ARBA00004127"/>
    </source>
</evidence>
<keyword evidence="3 7" id="KW-1133">Transmembrane helix</keyword>
<dbReference type="EMBL" id="JAHESF010000009">
    <property type="protein sequence ID" value="MBT1697431.1"/>
    <property type="molecule type" value="Genomic_DNA"/>
</dbReference>
<dbReference type="Proteomes" id="UP001319200">
    <property type="component" value="Unassembled WGS sequence"/>
</dbReference>
<evidence type="ECO:0000256" key="2">
    <source>
        <dbReference type="ARBA" id="ARBA00022692"/>
    </source>
</evidence>
<feature type="transmembrane region" description="Helical" evidence="7">
    <location>
        <begin position="233"/>
        <end position="261"/>
    </location>
</feature>
<dbReference type="Pfam" id="PF05090">
    <property type="entry name" value="HTTM"/>
    <property type="match status" value="1"/>
</dbReference>
<feature type="transmembrane region" description="Helical" evidence="7">
    <location>
        <begin position="54"/>
        <end position="75"/>
    </location>
</feature>
<dbReference type="GO" id="GO:0012505">
    <property type="term" value="C:endomembrane system"/>
    <property type="evidence" value="ECO:0007669"/>
    <property type="project" value="UniProtKB-SubCell"/>
</dbReference>
<dbReference type="InterPro" id="IPR011020">
    <property type="entry name" value="HTTM-like"/>
</dbReference>
<evidence type="ECO:0000259" key="8">
    <source>
        <dbReference type="SMART" id="SM00752"/>
    </source>
</evidence>
<comment type="subcellular location">
    <subcellularLocation>
        <location evidence="1">Endomembrane system</location>
        <topology evidence="1">Multi-pass membrane protein</topology>
    </subcellularLocation>
</comment>
<keyword evidence="10" id="KW-1185">Reference proteome</keyword>
<gene>
    <name evidence="9" type="ORF">KK083_11125</name>
</gene>
<feature type="transmembrane region" description="Helical" evidence="7">
    <location>
        <begin position="110"/>
        <end position="131"/>
    </location>
</feature>
<organism evidence="9 10">
    <name type="scientific">Chryseosolibacter histidini</name>
    <dbReference type="NCBI Taxonomy" id="2782349"/>
    <lineage>
        <taxon>Bacteria</taxon>
        <taxon>Pseudomonadati</taxon>
        <taxon>Bacteroidota</taxon>
        <taxon>Cytophagia</taxon>
        <taxon>Cytophagales</taxon>
        <taxon>Chryseotaleaceae</taxon>
        <taxon>Chryseosolibacter</taxon>
    </lineage>
</organism>
<dbReference type="SMART" id="SM00752">
    <property type="entry name" value="HTTM"/>
    <property type="match status" value="1"/>
</dbReference>
<keyword evidence="2 7" id="KW-0812">Transmembrane</keyword>
<keyword evidence="4 7" id="KW-0472">Membrane</keyword>
<evidence type="ECO:0000256" key="5">
    <source>
        <dbReference type="ARBA" id="ARBA00023157"/>
    </source>
</evidence>
<dbReference type="InterPro" id="IPR053935">
    <property type="entry name" value="VKGC_lumenal_dom"/>
</dbReference>
<evidence type="ECO:0000256" key="7">
    <source>
        <dbReference type="SAM" id="Phobius"/>
    </source>
</evidence>
<dbReference type="AlphaFoldDB" id="A0AAP2GIN0"/>
<evidence type="ECO:0000256" key="3">
    <source>
        <dbReference type="ARBA" id="ARBA00022989"/>
    </source>
</evidence>
<dbReference type="InterPro" id="IPR007782">
    <property type="entry name" value="VKG_COase"/>
</dbReference>
<feature type="transmembrane region" description="Helical" evidence="7">
    <location>
        <begin position="12"/>
        <end position="34"/>
    </location>
</feature>
<dbReference type="Pfam" id="PF22777">
    <property type="entry name" value="VKGC_lumenal_dom"/>
    <property type="match status" value="1"/>
</dbReference>
<keyword evidence="6" id="KW-0456">Lyase</keyword>
<reference evidence="9 10" key="1">
    <citation type="submission" date="2021-05" db="EMBL/GenBank/DDBJ databases">
        <title>A Polyphasic approach of four new species of the genus Ohtaekwangia: Ohtaekwangia histidinii sp. nov., Ohtaekwangia cretensis sp. nov., Ohtaekwangia indiensis sp. nov., Ohtaekwangia reichenbachii sp. nov. from diverse environment.</title>
        <authorList>
            <person name="Octaviana S."/>
        </authorList>
    </citation>
    <scope>NUCLEOTIDE SEQUENCE [LARGE SCALE GENOMIC DNA]</scope>
    <source>
        <strain evidence="9 10">PWU4</strain>
    </source>
</reference>
<dbReference type="RefSeq" id="WP_254163301.1">
    <property type="nucleotide sequence ID" value="NZ_JAHESF010000009.1"/>
</dbReference>
<feature type="domain" description="HTTM-like" evidence="8">
    <location>
        <begin position="6"/>
        <end position="265"/>
    </location>
</feature>
<comment type="caution">
    <text evidence="9">The sequence shown here is derived from an EMBL/GenBank/DDBJ whole genome shotgun (WGS) entry which is preliminary data.</text>
</comment>
<dbReference type="PANTHER" id="PTHR12639">
    <property type="entry name" value="VITAMIN K-DEPENDENT GAMMA-CARBOXYLASE"/>
    <property type="match status" value="1"/>
</dbReference>
<evidence type="ECO:0000313" key="9">
    <source>
        <dbReference type="EMBL" id="MBT1697431.1"/>
    </source>
</evidence>
<evidence type="ECO:0000256" key="6">
    <source>
        <dbReference type="ARBA" id="ARBA00023239"/>
    </source>
</evidence>
<accession>A0AAP2GIN0</accession>
<sequence length="448" mass="51210">MSAYFQRMTSAAPLAVFRIALGLLIFGSMVRFWAKGWIHDLYIQPKFFFTFYGFGFVKPLGAYTYVLFALCALCAVMVAFGFLYRMASAGLFLTFTYIELIDKSTYLNHYYFISMICLMMIFLPAHACFSVDAFRNKKLLSGKVPRWCVDSVKLFVCLVYVFAGIAKLNSDWLLQAMPLRIWLPAKNDLPIIGPLFNYTWVAYAFSWLGCVYDLSIAFLLLNRRTRVVGYGAVVIFHLLTAILFPIGMFPYIMIVTALVFFPENVHAKIIGTMAAWIRVPNLVNASGEYKYPVRVTKLLKPAFCIFFLVQAALPFRYVLYPGELFWSEQGYRFSWRVMLMEKAGYAQFTVKDGAGKQVVVDNSEFLTTLQEKMMATQPDMILQYAHMLRDHFAAQGFRSPEVYVDSYVALNGRLGRPLVDAGTNLSNEHESFNDKPWILPPGYEIKGF</sequence>
<feature type="transmembrane region" description="Helical" evidence="7">
    <location>
        <begin position="82"/>
        <end position="98"/>
    </location>
</feature>
<protein>
    <submittedName>
        <fullName evidence="9">HTTM domain-containing protein</fullName>
    </submittedName>
</protein>
<evidence type="ECO:0000313" key="10">
    <source>
        <dbReference type="Proteomes" id="UP001319200"/>
    </source>
</evidence>
<proteinExistence type="predicted"/>
<dbReference type="InterPro" id="IPR053934">
    <property type="entry name" value="HTTM_dom"/>
</dbReference>
<dbReference type="GO" id="GO:0019842">
    <property type="term" value="F:vitamin binding"/>
    <property type="evidence" value="ECO:0007669"/>
    <property type="project" value="TreeGrafter"/>
</dbReference>
<name>A0AAP2GIN0_9BACT</name>
<feature type="transmembrane region" description="Helical" evidence="7">
    <location>
        <begin position="152"/>
        <end position="170"/>
    </location>
</feature>
<feature type="transmembrane region" description="Helical" evidence="7">
    <location>
        <begin position="200"/>
        <end position="221"/>
    </location>
</feature>
<keyword evidence="5" id="KW-1015">Disulfide bond</keyword>
<dbReference type="GO" id="GO:0008488">
    <property type="term" value="F:gamma-glutamyl carboxylase activity"/>
    <property type="evidence" value="ECO:0007669"/>
    <property type="project" value="InterPro"/>
</dbReference>
<evidence type="ECO:0000256" key="4">
    <source>
        <dbReference type="ARBA" id="ARBA00023136"/>
    </source>
</evidence>
<dbReference type="PANTHER" id="PTHR12639:SF7">
    <property type="entry name" value="HTTM DOMAIN-CONTAINING PROTEIN"/>
    <property type="match status" value="1"/>
</dbReference>